<evidence type="ECO:0000313" key="1">
    <source>
        <dbReference type="EMBL" id="CAG8842068.1"/>
    </source>
</evidence>
<organism evidence="1 2">
    <name type="scientific">Gigaspora margarita</name>
    <dbReference type="NCBI Taxonomy" id="4874"/>
    <lineage>
        <taxon>Eukaryota</taxon>
        <taxon>Fungi</taxon>
        <taxon>Fungi incertae sedis</taxon>
        <taxon>Mucoromycota</taxon>
        <taxon>Glomeromycotina</taxon>
        <taxon>Glomeromycetes</taxon>
        <taxon>Diversisporales</taxon>
        <taxon>Gigasporaceae</taxon>
        <taxon>Gigaspora</taxon>
    </lineage>
</organism>
<accession>A0ABN7WXB4</accession>
<sequence length="112" mass="13270">NTQKATYKWVKILENWNSEHPNKTNTFNLTNKKDFRCLWEALNRKMKMLKWIEKVSCHNNNLIDKKLYQIFHHNAISIDLSQGLHYSDGSIKFTKYSQKNDQGGVDRNLDAL</sequence>
<dbReference type="EMBL" id="CAJVQB010067826">
    <property type="protein sequence ID" value="CAG8842068.1"/>
    <property type="molecule type" value="Genomic_DNA"/>
</dbReference>
<gene>
    <name evidence="1" type="ORF">GMARGA_LOCUS35792</name>
</gene>
<reference evidence="1 2" key="1">
    <citation type="submission" date="2021-06" db="EMBL/GenBank/DDBJ databases">
        <authorList>
            <person name="Kallberg Y."/>
            <person name="Tangrot J."/>
            <person name="Rosling A."/>
        </authorList>
    </citation>
    <scope>NUCLEOTIDE SEQUENCE [LARGE SCALE GENOMIC DNA]</scope>
    <source>
        <strain evidence="1 2">120-4 pot B 10/14</strain>
    </source>
</reference>
<feature type="non-terminal residue" evidence="1">
    <location>
        <position position="1"/>
    </location>
</feature>
<protein>
    <submittedName>
        <fullName evidence="1">634_t:CDS:1</fullName>
    </submittedName>
</protein>
<dbReference type="Proteomes" id="UP000789901">
    <property type="component" value="Unassembled WGS sequence"/>
</dbReference>
<evidence type="ECO:0000313" key="2">
    <source>
        <dbReference type="Proteomes" id="UP000789901"/>
    </source>
</evidence>
<proteinExistence type="predicted"/>
<name>A0ABN7WXB4_GIGMA</name>
<keyword evidence="2" id="KW-1185">Reference proteome</keyword>
<comment type="caution">
    <text evidence="1">The sequence shown here is derived from an EMBL/GenBank/DDBJ whole genome shotgun (WGS) entry which is preliminary data.</text>
</comment>
<feature type="non-terminal residue" evidence="1">
    <location>
        <position position="112"/>
    </location>
</feature>